<protein>
    <recommendedName>
        <fullName evidence="3">SKP1 component dimerisation domain-containing protein</fullName>
    </recommendedName>
</protein>
<evidence type="ECO:0000256" key="2">
    <source>
        <dbReference type="SAM" id="MobiDB-lite"/>
    </source>
</evidence>
<organism evidence="4 5">
    <name type="scientific">Aristolochia fimbriata</name>
    <name type="common">White veined hardy Dutchman's pipe vine</name>
    <dbReference type="NCBI Taxonomy" id="158543"/>
    <lineage>
        <taxon>Eukaryota</taxon>
        <taxon>Viridiplantae</taxon>
        <taxon>Streptophyta</taxon>
        <taxon>Embryophyta</taxon>
        <taxon>Tracheophyta</taxon>
        <taxon>Spermatophyta</taxon>
        <taxon>Magnoliopsida</taxon>
        <taxon>Magnoliidae</taxon>
        <taxon>Piperales</taxon>
        <taxon>Aristolochiaceae</taxon>
        <taxon>Aristolochia</taxon>
    </lineage>
</organism>
<feature type="domain" description="SKP1 component dimerisation" evidence="3">
    <location>
        <begin position="82"/>
        <end position="105"/>
    </location>
</feature>
<dbReference type="InterPro" id="IPR036296">
    <property type="entry name" value="SKP1-like_dim_sf"/>
</dbReference>
<name>A0AAV7E7K1_ARIFI</name>
<sequence length="115" mass="12683">MLDEDCAEAVIPTACASAPVLTKVIHYCKEQASSTIRTKQEREALEIKFMEGVDTSTLCELLVGSNILNIEGLLNLGVDKLIRDMFNIVNDFTPEDEEEIRNQNAPGLSKGPDPF</sequence>
<reference evidence="4 5" key="1">
    <citation type="submission" date="2021-07" db="EMBL/GenBank/DDBJ databases">
        <title>The Aristolochia fimbriata genome: insights into angiosperm evolution, floral development and chemical biosynthesis.</title>
        <authorList>
            <person name="Jiao Y."/>
        </authorList>
    </citation>
    <scope>NUCLEOTIDE SEQUENCE [LARGE SCALE GENOMIC DNA]</scope>
    <source>
        <strain evidence="4">IBCAS-2021</strain>
        <tissue evidence="4">Leaf</tissue>
    </source>
</reference>
<dbReference type="InterPro" id="IPR016072">
    <property type="entry name" value="Skp1_comp_dimer"/>
</dbReference>
<dbReference type="Gene3D" id="3.30.710.10">
    <property type="entry name" value="Potassium Channel Kv1.1, Chain A"/>
    <property type="match status" value="1"/>
</dbReference>
<comment type="pathway">
    <text evidence="1">Protein modification; protein ubiquitination.</text>
</comment>
<evidence type="ECO:0000259" key="3">
    <source>
        <dbReference type="Pfam" id="PF01466"/>
    </source>
</evidence>
<dbReference type="InterPro" id="IPR011333">
    <property type="entry name" value="SKP1/BTB/POZ_sf"/>
</dbReference>
<dbReference type="Pfam" id="PF01466">
    <property type="entry name" value="Skp1"/>
    <property type="match status" value="1"/>
</dbReference>
<dbReference type="GO" id="GO:0006511">
    <property type="term" value="P:ubiquitin-dependent protein catabolic process"/>
    <property type="evidence" value="ECO:0007669"/>
    <property type="project" value="InterPro"/>
</dbReference>
<evidence type="ECO:0000256" key="1">
    <source>
        <dbReference type="ARBA" id="ARBA00004906"/>
    </source>
</evidence>
<feature type="region of interest" description="Disordered" evidence="2">
    <location>
        <begin position="96"/>
        <end position="115"/>
    </location>
</feature>
<evidence type="ECO:0000313" key="5">
    <source>
        <dbReference type="Proteomes" id="UP000825729"/>
    </source>
</evidence>
<keyword evidence="5" id="KW-1185">Reference proteome</keyword>
<dbReference type="AlphaFoldDB" id="A0AAV7E7K1"/>
<proteinExistence type="predicted"/>
<dbReference type="InterPro" id="IPR016897">
    <property type="entry name" value="SKP1"/>
</dbReference>
<comment type="caution">
    <text evidence="4">The sequence shown here is derived from an EMBL/GenBank/DDBJ whole genome shotgun (WGS) entry which is preliminary data.</text>
</comment>
<evidence type="ECO:0000313" key="4">
    <source>
        <dbReference type="EMBL" id="KAG9444159.1"/>
    </source>
</evidence>
<dbReference type="PANTHER" id="PTHR11165">
    <property type="entry name" value="SKP1"/>
    <property type="match status" value="1"/>
</dbReference>
<dbReference type="SUPFAM" id="SSF81382">
    <property type="entry name" value="Skp1 dimerisation domain-like"/>
    <property type="match status" value="1"/>
</dbReference>
<accession>A0AAV7E7K1</accession>
<dbReference type="Proteomes" id="UP000825729">
    <property type="component" value="Unassembled WGS sequence"/>
</dbReference>
<dbReference type="EMBL" id="JAINDJ010000006">
    <property type="protein sequence ID" value="KAG9444159.1"/>
    <property type="molecule type" value="Genomic_DNA"/>
</dbReference>
<gene>
    <name evidence="4" type="ORF">H6P81_015499</name>
</gene>